<dbReference type="GO" id="GO:0016757">
    <property type="term" value="F:glycosyltransferase activity"/>
    <property type="evidence" value="ECO:0007669"/>
    <property type="project" value="UniProtKB-KW"/>
</dbReference>
<feature type="domain" description="Glycosyltransferase 61 catalytic" evidence="8">
    <location>
        <begin position="218"/>
        <end position="304"/>
    </location>
</feature>
<accession>A0A1Z5JZN2</accession>
<comment type="caution">
    <text evidence="9">The sequence shown here is derived from an EMBL/GenBank/DDBJ whole genome shotgun (WGS) entry which is preliminary data.</text>
</comment>
<evidence type="ECO:0000259" key="8">
    <source>
        <dbReference type="Pfam" id="PF04577"/>
    </source>
</evidence>
<evidence type="ECO:0000256" key="3">
    <source>
        <dbReference type="ARBA" id="ARBA00022679"/>
    </source>
</evidence>
<keyword evidence="3" id="KW-0808">Transferase</keyword>
<keyword evidence="2" id="KW-0328">Glycosyltransferase</keyword>
<keyword evidence="10" id="KW-1185">Reference proteome</keyword>
<dbReference type="InterPro" id="IPR049625">
    <property type="entry name" value="Glyco_transf_61_cat"/>
</dbReference>
<evidence type="ECO:0000256" key="7">
    <source>
        <dbReference type="ARBA" id="ARBA00023180"/>
    </source>
</evidence>
<evidence type="ECO:0000313" key="10">
    <source>
        <dbReference type="Proteomes" id="UP000198406"/>
    </source>
</evidence>
<keyword evidence="7" id="KW-0325">Glycoprotein</keyword>
<evidence type="ECO:0000256" key="2">
    <source>
        <dbReference type="ARBA" id="ARBA00022676"/>
    </source>
</evidence>
<reference evidence="9 10" key="1">
    <citation type="journal article" date="2015" name="Plant Cell">
        <title>Oil accumulation by the oleaginous diatom Fistulifera solaris as revealed by the genome and transcriptome.</title>
        <authorList>
            <person name="Tanaka T."/>
            <person name="Maeda Y."/>
            <person name="Veluchamy A."/>
            <person name="Tanaka M."/>
            <person name="Abida H."/>
            <person name="Marechal E."/>
            <person name="Bowler C."/>
            <person name="Muto M."/>
            <person name="Sunaga Y."/>
            <person name="Tanaka M."/>
            <person name="Yoshino T."/>
            <person name="Taniguchi T."/>
            <person name="Fukuda Y."/>
            <person name="Nemoto M."/>
            <person name="Matsumoto M."/>
            <person name="Wong P.S."/>
            <person name="Aburatani S."/>
            <person name="Fujibuchi W."/>
        </authorList>
    </citation>
    <scope>NUCLEOTIDE SEQUENCE [LARGE SCALE GENOMIC DNA]</scope>
    <source>
        <strain evidence="9 10">JPCC DA0580</strain>
    </source>
</reference>
<organism evidence="9 10">
    <name type="scientific">Fistulifera solaris</name>
    <name type="common">Oleaginous diatom</name>
    <dbReference type="NCBI Taxonomy" id="1519565"/>
    <lineage>
        <taxon>Eukaryota</taxon>
        <taxon>Sar</taxon>
        <taxon>Stramenopiles</taxon>
        <taxon>Ochrophyta</taxon>
        <taxon>Bacillariophyta</taxon>
        <taxon>Bacillariophyceae</taxon>
        <taxon>Bacillariophycidae</taxon>
        <taxon>Naviculales</taxon>
        <taxon>Naviculaceae</taxon>
        <taxon>Fistulifera</taxon>
    </lineage>
</organism>
<evidence type="ECO:0000256" key="6">
    <source>
        <dbReference type="ARBA" id="ARBA00023136"/>
    </source>
</evidence>
<dbReference type="PANTHER" id="PTHR20961:SF38">
    <property type="entry name" value="PROTEIN O-LINKED-MANNOSE BETA-1,4-N-ACETYLGLUCOSAMINYLTRANSFERASE 2"/>
    <property type="match status" value="1"/>
</dbReference>
<gene>
    <name evidence="9" type="ORF">FisN_19Hh060</name>
</gene>
<dbReference type="GO" id="GO:0016020">
    <property type="term" value="C:membrane"/>
    <property type="evidence" value="ECO:0007669"/>
    <property type="project" value="UniProtKB-SubCell"/>
</dbReference>
<dbReference type="AlphaFoldDB" id="A0A1Z5JZN2"/>
<proteinExistence type="predicted"/>
<evidence type="ECO:0000313" key="9">
    <source>
        <dbReference type="EMBL" id="GAX19485.1"/>
    </source>
</evidence>
<keyword evidence="6" id="KW-0472">Membrane</keyword>
<dbReference type="InterPro" id="IPR007657">
    <property type="entry name" value="Glycosyltransferase_61"/>
</dbReference>
<evidence type="ECO:0000256" key="1">
    <source>
        <dbReference type="ARBA" id="ARBA00004167"/>
    </source>
</evidence>
<protein>
    <recommendedName>
        <fullName evidence="8">Glycosyltransferase 61 catalytic domain-containing protein</fullName>
    </recommendedName>
</protein>
<dbReference type="Pfam" id="PF04577">
    <property type="entry name" value="Glyco_transf_61"/>
    <property type="match status" value="1"/>
</dbReference>
<comment type="subcellular location">
    <subcellularLocation>
        <location evidence="1">Membrane</location>
        <topology evidence="1">Single-pass membrane protein</topology>
    </subcellularLocation>
</comment>
<dbReference type="OrthoDB" id="48748at2759"/>
<dbReference type="Proteomes" id="UP000198406">
    <property type="component" value="Unassembled WGS sequence"/>
</dbReference>
<keyword evidence="5" id="KW-1133">Transmembrane helix</keyword>
<evidence type="ECO:0000256" key="4">
    <source>
        <dbReference type="ARBA" id="ARBA00022692"/>
    </source>
</evidence>
<evidence type="ECO:0000256" key="5">
    <source>
        <dbReference type="ARBA" id="ARBA00022989"/>
    </source>
</evidence>
<name>A0A1Z5JZN2_FISSO</name>
<keyword evidence="4" id="KW-0812">Transmembrane</keyword>
<dbReference type="PANTHER" id="PTHR20961">
    <property type="entry name" value="GLYCOSYLTRANSFERASE"/>
    <property type="match status" value="1"/>
</dbReference>
<dbReference type="EMBL" id="BDSP01000137">
    <property type="protein sequence ID" value="GAX19485.1"/>
    <property type="molecule type" value="Genomic_DNA"/>
</dbReference>
<sequence>MPRNNSIIHAMPLKRKLSFVSAAFLIITLYWLSRPQNPNKRVSLSQNEDKQPVCQQSNRKPIIEEFHFPRASPVPNFVEGPGLQHWHDKLDTDATCRFLRHSKDAKHLPHIMQQIYRCFSWWLRNPEKPHYFLWPPVENTSPFVTGFLQTLQQVFRVEFVDTREGHSIVYPLVNYSFDAEDFTGGYQVRSPGDFAYLQEIIRERHPEWPAMAGCQGPHGHLSKLPQPRITILNREVSSGRHLYNAVALQELLASQLHARVQLVDSFDGASFEQQIQTMQQTDVLISPHGAQLVSIPFLPKCAHVYEIFPQHYFVPRFYGSLTGAAGLFYHAVDTGVQDLWHDTLEQRQKARAQHVCVPIESIYETLVPALNETIHHWQRCCYHHKKPRLPPAI</sequence>
<dbReference type="InParanoid" id="A0A1Z5JZN2"/>